<name>G4TYW4_SERID</name>
<comment type="caution">
    <text evidence="1">The sequence shown here is derived from an EMBL/GenBank/DDBJ whole genome shotgun (WGS) entry which is preliminary data.</text>
</comment>
<keyword evidence="2" id="KW-1185">Reference proteome</keyword>
<dbReference type="Proteomes" id="UP000007148">
    <property type="component" value="Unassembled WGS sequence"/>
</dbReference>
<dbReference type="EMBL" id="CAFZ01000796">
    <property type="protein sequence ID" value="CCA76507.1"/>
    <property type="molecule type" value="Genomic_DNA"/>
</dbReference>
<evidence type="ECO:0000313" key="1">
    <source>
        <dbReference type="EMBL" id="CCA76507.1"/>
    </source>
</evidence>
<dbReference type="InParanoid" id="G4TYW4"/>
<proteinExistence type="predicted"/>
<organism evidence="1 2">
    <name type="scientific">Serendipita indica (strain DSM 11827)</name>
    <name type="common">Root endophyte fungus</name>
    <name type="synonym">Piriformospora indica</name>
    <dbReference type="NCBI Taxonomy" id="1109443"/>
    <lineage>
        <taxon>Eukaryota</taxon>
        <taxon>Fungi</taxon>
        <taxon>Dikarya</taxon>
        <taxon>Basidiomycota</taxon>
        <taxon>Agaricomycotina</taxon>
        <taxon>Agaricomycetes</taxon>
        <taxon>Sebacinales</taxon>
        <taxon>Serendipitaceae</taxon>
        <taxon>Serendipita</taxon>
    </lineage>
</organism>
<accession>G4TYW4</accession>
<sequence length="125" mass="13548">MYTGGISSVRCQDVRSLFPVNSGETITWRSTDNGQKKWFGLRMGGMHCAAHDSHRDNQPHRVASAHSFGSSTDDRIIVPNDVASSETSMLDSVGHKEGVLFLTLQPPARSSHKTVNGLIATGIAR</sequence>
<gene>
    <name evidence="1" type="ORF">PIIN_10500</name>
</gene>
<reference evidence="1 2" key="1">
    <citation type="journal article" date="2011" name="PLoS Pathog.">
        <title>Endophytic Life Strategies Decoded by Genome and Transcriptome Analyses of the Mutualistic Root Symbiont Piriformospora indica.</title>
        <authorList>
            <person name="Zuccaro A."/>
            <person name="Lahrmann U."/>
            <person name="Guldener U."/>
            <person name="Langen G."/>
            <person name="Pfiffi S."/>
            <person name="Biedenkopf D."/>
            <person name="Wong P."/>
            <person name="Samans B."/>
            <person name="Grimm C."/>
            <person name="Basiewicz M."/>
            <person name="Murat C."/>
            <person name="Martin F."/>
            <person name="Kogel K.H."/>
        </authorList>
    </citation>
    <scope>NUCLEOTIDE SEQUENCE [LARGE SCALE GENOMIC DNA]</scope>
    <source>
        <strain evidence="1 2">DSM 11827</strain>
    </source>
</reference>
<protein>
    <submittedName>
        <fullName evidence="1">Uncharacterized protein</fullName>
    </submittedName>
</protein>
<dbReference type="AlphaFoldDB" id="G4TYW4"/>
<evidence type="ECO:0000313" key="2">
    <source>
        <dbReference type="Proteomes" id="UP000007148"/>
    </source>
</evidence>
<dbReference type="HOGENOM" id="CLU_1993503_0_0_1"/>